<proteinExistence type="predicted"/>
<accession>A0A482WID0</accession>
<dbReference type="InParanoid" id="A0A482WID0"/>
<feature type="transmembrane region" description="Helical" evidence="1">
    <location>
        <begin position="30"/>
        <end position="50"/>
    </location>
</feature>
<gene>
    <name evidence="2" type="ORF">LSTR_LSTR007622</name>
</gene>
<evidence type="ECO:0000313" key="3">
    <source>
        <dbReference type="Proteomes" id="UP000291343"/>
    </source>
</evidence>
<organism evidence="2 3">
    <name type="scientific">Laodelphax striatellus</name>
    <name type="common">Small brown planthopper</name>
    <name type="synonym">Delphax striatella</name>
    <dbReference type="NCBI Taxonomy" id="195883"/>
    <lineage>
        <taxon>Eukaryota</taxon>
        <taxon>Metazoa</taxon>
        <taxon>Ecdysozoa</taxon>
        <taxon>Arthropoda</taxon>
        <taxon>Hexapoda</taxon>
        <taxon>Insecta</taxon>
        <taxon>Pterygota</taxon>
        <taxon>Neoptera</taxon>
        <taxon>Paraneoptera</taxon>
        <taxon>Hemiptera</taxon>
        <taxon>Auchenorrhyncha</taxon>
        <taxon>Fulgoroidea</taxon>
        <taxon>Delphacidae</taxon>
        <taxon>Criomorphinae</taxon>
        <taxon>Laodelphax</taxon>
    </lineage>
</organism>
<evidence type="ECO:0000313" key="2">
    <source>
        <dbReference type="EMBL" id="RZF33277.1"/>
    </source>
</evidence>
<dbReference type="AlphaFoldDB" id="A0A482WID0"/>
<name>A0A482WID0_LAOST</name>
<reference evidence="2 3" key="1">
    <citation type="journal article" date="2017" name="Gigascience">
        <title>Genome sequence of the small brown planthopper, Laodelphax striatellus.</title>
        <authorList>
            <person name="Zhu J."/>
            <person name="Jiang F."/>
            <person name="Wang X."/>
            <person name="Yang P."/>
            <person name="Bao Y."/>
            <person name="Zhao W."/>
            <person name="Wang W."/>
            <person name="Lu H."/>
            <person name="Wang Q."/>
            <person name="Cui N."/>
            <person name="Li J."/>
            <person name="Chen X."/>
            <person name="Luo L."/>
            <person name="Yu J."/>
            <person name="Kang L."/>
            <person name="Cui F."/>
        </authorList>
    </citation>
    <scope>NUCLEOTIDE SEQUENCE [LARGE SCALE GENOMIC DNA]</scope>
    <source>
        <strain evidence="2">Lst14</strain>
    </source>
</reference>
<evidence type="ECO:0000256" key="1">
    <source>
        <dbReference type="SAM" id="Phobius"/>
    </source>
</evidence>
<dbReference type="OrthoDB" id="7610693at2759"/>
<keyword evidence="1" id="KW-0812">Transmembrane</keyword>
<comment type="caution">
    <text evidence="2">The sequence shown here is derived from an EMBL/GenBank/DDBJ whole genome shotgun (WGS) entry which is preliminary data.</text>
</comment>
<keyword evidence="3" id="KW-1185">Reference proteome</keyword>
<dbReference type="Proteomes" id="UP000291343">
    <property type="component" value="Unassembled WGS sequence"/>
</dbReference>
<sequence length="62" mass="6743">MRSNLMLQYAVRFSYTQGSMSGSRPGSDKLVYPFAVVLAGLGITLSSFSVKQLLAAGHKRTF</sequence>
<protein>
    <submittedName>
        <fullName evidence="2">Uncharacterized protein</fullName>
    </submittedName>
</protein>
<keyword evidence="1" id="KW-0472">Membrane</keyword>
<keyword evidence="1" id="KW-1133">Transmembrane helix</keyword>
<dbReference type="EMBL" id="QKKF02034243">
    <property type="protein sequence ID" value="RZF33277.1"/>
    <property type="molecule type" value="Genomic_DNA"/>
</dbReference>